<dbReference type="Proteomes" id="UP000261580">
    <property type="component" value="Unassembled WGS sequence"/>
</dbReference>
<accession>A0A3Q4GT82</accession>
<dbReference type="Ensembl" id="ENSNBRT00000006954.1">
    <property type="protein sequence ID" value="ENSNBRP00000006757.1"/>
    <property type="gene ID" value="ENSNBRG00000005307.1"/>
</dbReference>
<proteinExistence type="predicted"/>
<dbReference type="GeneTree" id="ENSGT00520000055620"/>
<protein>
    <submittedName>
        <fullName evidence="3">Uncharacterized protein</fullName>
    </submittedName>
</protein>
<dbReference type="STRING" id="32507.ENSNBRP00000006757"/>
<sequence>MSTLRDETAADVPVKDVKSSALFCVVQFSSTYQHARARLDISRVSREELEDRFLRLQEETLQLKQHSHKRDDIIKKLSTKLKRLMNNRDRMEQLAAGTAPSSRVRDVEMEEMMEELHEKVRALQAENEGLKQRLLVSKHQLVNCQSQRPTPYDRIQPRVNTGLKKFRDDTSSPSLEGGGRPPTGLLPRYGHSLLEEARSEIRNL</sequence>
<dbReference type="PANTHER" id="PTHR14240:SF1">
    <property type="entry name" value="PROTEIN FANTOM-RELATED"/>
    <property type="match status" value="1"/>
</dbReference>
<feature type="coiled-coil region" evidence="1">
    <location>
        <begin position="39"/>
        <end position="133"/>
    </location>
</feature>
<dbReference type="PANTHER" id="PTHR14240">
    <property type="entry name" value="RETINITIS PIGMENTOSA GTPASE REGULATOR-INTERACTING PROTEIN"/>
    <property type="match status" value="1"/>
</dbReference>
<dbReference type="GO" id="GO:0032391">
    <property type="term" value="C:photoreceptor connecting cilium"/>
    <property type="evidence" value="ECO:0007669"/>
    <property type="project" value="TreeGrafter"/>
</dbReference>
<keyword evidence="1" id="KW-0175">Coiled coil</keyword>
<evidence type="ECO:0000256" key="2">
    <source>
        <dbReference type="SAM" id="MobiDB-lite"/>
    </source>
</evidence>
<evidence type="ECO:0000313" key="4">
    <source>
        <dbReference type="Proteomes" id="UP000261580"/>
    </source>
</evidence>
<dbReference type="InterPro" id="IPR031139">
    <property type="entry name" value="RPGRIP1_fam"/>
</dbReference>
<dbReference type="Bgee" id="ENSNBRG00000005307">
    <property type="expression patterns" value="Expressed in testis and 2 other cell types or tissues"/>
</dbReference>
<organism evidence="3 4">
    <name type="scientific">Neolamprologus brichardi</name>
    <name type="common">Fairy cichlid</name>
    <name type="synonym">Lamprologus brichardi</name>
    <dbReference type="NCBI Taxonomy" id="32507"/>
    <lineage>
        <taxon>Eukaryota</taxon>
        <taxon>Metazoa</taxon>
        <taxon>Chordata</taxon>
        <taxon>Craniata</taxon>
        <taxon>Vertebrata</taxon>
        <taxon>Euteleostomi</taxon>
        <taxon>Actinopterygii</taxon>
        <taxon>Neopterygii</taxon>
        <taxon>Teleostei</taxon>
        <taxon>Neoteleostei</taxon>
        <taxon>Acanthomorphata</taxon>
        <taxon>Ovalentaria</taxon>
        <taxon>Cichlomorphae</taxon>
        <taxon>Cichliformes</taxon>
        <taxon>Cichlidae</taxon>
        <taxon>African cichlids</taxon>
        <taxon>Pseudocrenilabrinae</taxon>
        <taxon>Lamprologini</taxon>
        <taxon>Neolamprologus</taxon>
    </lineage>
</organism>
<name>A0A3Q4GT82_NEOBR</name>
<dbReference type="GO" id="GO:0046548">
    <property type="term" value="P:retinal rod cell development"/>
    <property type="evidence" value="ECO:0007669"/>
    <property type="project" value="TreeGrafter"/>
</dbReference>
<reference evidence="3" key="1">
    <citation type="submission" date="2025-08" db="UniProtKB">
        <authorList>
            <consortium name="Ensembl"/>
        </authorList>
    </citation>
    <scope>IDENTIFICATION</scope>
</reference>
<dbReference type="OMA" id="HITFFVI"/>
<dbReference type="AlphaFoldDB" id="A0A3Q4GT82"/>
<keyword evidence="4" id="KW-1185">Reference proteome</keyword>
<feature type="region of interest" description="Disordered" evidence="2">
    <location>
        <begin position="162"/>
        <end position="191"/>
    </location>
</feature>
<evidence type="ECO:0000256" key="1">
    <source>
        <dbReference type="SAM" id="Coils"/>
    </source>
</evidence>
<dbReference type="GO" id="GO:1905515">
    <property type="term" value="P:non-motile cilium assembly"/>
    <property type="evidence" value="ECO:0007669"/>
    <property type="project" value="TreeGrafter"/>
</dbReference>
<reference evidence="3" key="2">
    <citation type="submission" date="2025-09" db="UniProtKB">
        <authorList>
            <consortium name="Ensembl"/>
        </authorList>
    </citation>
    <scope>IDENTIFICATION</scope>
</reference>
<evidence type="ECO:0000313" key="3">
    <source>
        <dbReference type="Ensembl" id="ENSNBRP00000006757.1"/>
    </source>
</evidence>